<name>A0ABW9WA41_9BURK</name>
<keyword evidence="4" id="KW-1185">Reference proteome</keyword>
<evidence type="ECO:0000313" key="3">
    <source>
        <dbReference type="EMBL" id="MYN37811.1"/>
    </source>
</evidence>
<proteinExistence type="predicted"/>
<reference evidence="3 4" key="1">
    <citation type="submission" date="2019-12" db="EMBL/GenBank/DDBJ databases">
        <title>Novel species isolated from a subtropical stream in China.</title>
        <authorList>
            <person name="Lu H."/>
        </authorList>
    </citation>
    <scope>NUCLEOTIDE SEQUENCE [LARGE SCALE GENOMIC DNA]</scope>
    <source>
        <strain evidence="3 4">FT109W</strain>
    </source>
</reference>
<dbReference type="Proteomes" id="UP000466332">
    <property type="component" value="Unassembled WGS sequence"/>
</dbReference>
<dbReference type="RefSeq" id="WP_161043029.1">
    <property type="nucleotide sequence ID" value="NZ_WWCS01000001.1"/>
</dbReference>
<feature type="coiled-coil region" evidence="1">
    <location>
        <begin position="309"/>
        <end position="336"/>
    </location>
</feature>
<dbReference type="EMBL" id="WWCS01000001">
    <property type="protein sequence ID" value="MYN37811.1"/>
    <property type="molecule type" value="Genomic_DNA"/>
</dbReference>
<feature type="region of interest" description="Disordered" evidence="2">
    <location>
        <begin position="373"/>
        <end position="392"/>
    </location>
</feature>
<evidence type="ECO:0000256" key="1">
    <source>
        <dbReference type="SAM" id="Coils"/>
    </source>
</evidence>
<comment type="caution">
    <text evidence="3">The sequence shown here is derived from an EMBL/GenBank/DDBJ whole genome shotgun (WGS) entry which is preliminary data.</text>
</comment>
<accession>A0ABW9WA41</accession>
<evidence type="ECO:0000256" key="2">
    <source>
        <dbReference type="SAM" id="MobiDB-lite"/>
    </source>
</evidence>
<organism evidence="3 4">
    <name type="scientific">Duganella margarita</name>
    <dbReference type="NCBI Taxonomy" id="2692170"/>
    <lineage>
        <taxon>Bacteria</taxon>
        <taxon>Pseudomonadati</taxon>
        <taxon>Pseudomonadota</taxon>
        <taxon>Betaproteobacteria</taxon>
        <taxon>Burkholderiales</taxon>
        <taxon>Oxalobacteraceae</taxon>
        <taxon>Telluria group</taxon>
        <taxon>Duganella</taxon>
    </lineage>
</organism>
<sequence length="405" mass="45217">MNDATSSTLDTNASVTTVPVHAQRRVSYEFDTKATRADLAIPYVVIVNGKVRGPDKPRRLSRENRKIAVTVEAGSKVALYLNSDVHPNHRRNPVYEVTVNDKNVSVKITEKTGNDDPDPPTLKPVPATLSLSPDTEFYTAKLTGNVWMTISHKYTEAEANALLPANTDPVVRKAVCSIYRGLGVGKLDIPLCVENGVLHVSFINQGNPQANISRCSLLNDVLPRTHPWAFMALFDMARHTQLSQLHITSCWRPSLGSIAHRAGLGIDIDVVATSNKRININRVGLTVPNTSDNPNITTHEKELLAACTNARLQEKLHRDKETREAAKANCDSWENEVEKNEPQLIRSIRRKLQALEVVEQILDPWYIELNTKDSKSQKTNAQSSDNERIHKDHLHITIKDAKIYD</sequence>
<gene>
    <name evidence="3" type="ORF">GTP55_00320</name>
</gene>
<keyword evidence="1" id="KW-0175">Coiled coil</keyword>
<protein>
    <submittedName>
        <fullName evidence="3">Uncharacterized protein</fullName>
    </submittedName>
</protein>
<evidence type="ECO:0000313" key="4">
    <source>
        <dbReference type="Proteomes" id="UP000466332"/>
    </source>
</evidence>